<dbReference type="Proteomes" id="UP000030758">
    <property type="component" value="Unassembled WGS sequence"/>
</dbReference>
<accession>A0A085M027</accession>
<keyword evidence="5" id="KW-1185">Reference proteome</keyword>
<reference evidence="3 5" key="1">
    <citation type="journal article" date="2014" name="Nat. Genet.">
        <title>Genome and transcriptome of the porcine whipworm Trichuris suis.</title>
        <authorList>
            <person name="Jex A.R."/>
            <person name="Nejsum P."/>
            <person name="Schwarz E.M."/>
            <person name="Hu L."/>
            <person name="Young N.D."/>
            <person name="Hall R.S."/>
            <person name="Korhonen P.K."/>
            <person name="Liao S."/>
            <person name="Thamsborg S."/>
            <person name="Xia J."/>
            <person name="Xu P."/>
            <person name="Wang S."/>
            <person name="Scheerlinck J.P."/>
            <person name="Hofmann A."/>
            <person name="Sternberg P.W."/>
            <person name="Wang J."/>
            <person name="Gasser R.B."/>
        </authorList>
    </citation>
    <scope>NUCLEOTIDE SEQUENCE [LARGE SCALE GENOMIC DNA]</scope>
    <source>
        <strain evidence="4">DCEP-RM93F</strain>
        <strain evidence="3">DCEP-RM93M</strain>
    </source>
</reference>
<sequence length="66" mass="7655">MPTPLHNFNYCVIASLDFEEEIKLRQKNSVRVKLSRLSDSERTANIMAYVCAIAEQKIFKLLVVIR</sequence>
<dbReference type="AlphaFoldDB" id="A0A085M027"/>
<dbReference type="EMBL" id="KL363473">
    <property type="protein sequence ID" value="KFD45517.1"/>
    <property type="molecule type" value="Genomic_DNA"/>
</dbReference>
<protein>
    <submittedName>
        <fullName evidence="3">Uncharacterized protein</fullName>
    </submittedName>
</protein>
<evidence type="ECO:0000313" key="1">
    <source>
        <dbReference type="EMBL" id="KFD45512.1"/>
    </source>
</evidence>
<evidence type="ECO:0000313" key="3">
    <source>
        <dbReference type="EMBL" id="KFD50573.1"/>
    </source>
</evidence>
<organism evidence="3 5">
    <name type="scientific">Trichuris suis</name>
    <name type="common">pig whipworm</name>
    <dbReference type="NCBI Taxonomy" id="68888"/>
    <lineage>
        <taxon>Eukaryota</taxon>
        <taxon>Metazoa</taxon>
        <taxon>Ecdysozoa</taxon>
        <taxon>Nematoda</taxon>
        <taxon>Enoplea</taxon>
        <taxon>Dorylaimia</taxon>
        <taxon>Trichinellida</taxon>
        <taxon>Trichuridae</taxon>
        <taxon>Trichuris</taxon>
    </lineage>
</organism>
<dbReference type="Proteomes" id="UP000030764">
    <property type="component" value="Unassembled WGS sequence"/>
</dbReference>
<gene>
    <name evidence="3" type="ORF">M513_08522</name>
    <name evidence="1" type="ORF">M513_13606</name>
    <name evidence="2" type="ORF">M513_13611</name>
    <name evidence="4" type="ORF">M514_20161</name>
</gene>
<evidence type="ECO:0000313" key="5">
    <source>
        <dbReference type="Proteomes" id="UP000030764"/>
    </source>
</evidence>
<proteinExistence type="predicted"/>
<dbReference type="EMBL" id="KL367512">
    <property type="protein sequence ID" value="KFD67665.1"/>
    <property type="molecule type" value="Genomic_DNA"/>
</dbReference>
<dbReference type="EMBL" id="KL363251">
    <property type="protein sequence ID" value="KFD50573.1"/>
    <property type="molecule type" value="Genomic_DNA"/>
</dbReference>
<dbReference type="EMBL" id="KL363473">
    <property type="protein sequence ID" value="KFD45512.1"/>
    <property type="molecule type" value="Genomic_DNA"/>
</dbReference>
<evidence type="ECO:0000313" key="2">
    <source>
        <dbReference type="EMBL" id="KFD45517.1"/>
    </source>
</evidence>
<evidence type="ECO:0000313" key="4">
    <source>
        <dbReference type="EMBL" id="KFD67665.1"/>
    </source>
</evidence>
<name>A0A085M027_9BILA</name>